<dbReference type="InterPro" id="IPR000560">
    <property type="entry name" value="His_Pase_clade-2"/>
</dbReference>
<feature type="active site" description="Proton donor" evidence="3">
    <location>
        <position position="385"/>
    </location>
</feature>
<dbReference type="EMBL" id="CP119918">
    <property type="protein sequence ID" value="WFD15949.1"/>
    <property type="molecule type" value="Genomic_DNA"/>
</dbReference>
<evidence type="ECO:0000313" key="6">
    <source>
        <dbReference type="Proteomes" id="UP001217582"/>
    </source>
</evidence>
<evidence type="ECO:0000256" key="4">
    <source>
        <dbReference type="PIRSR" id="PIRSR000894-2"/>
    </source>
</evidence>
<accession>A0AAJ5Z4Y2</accession>
<dbReference type="PROSITE" id="PS00616">
    <property type="entry name" value="HIS_ACID_PHOSPHAT_1"/>
    <property type="match status" value="1"/>
</dbReference>
<dbReference type="InterPro" id="IPR029033">
    <property type="entry name" value="His_PPase_superfam"/>
</dbReference>
<evidence type="ECO:0008006" key="7">
    <source>
        <dbReference type="Google" id="ProtNLM"/>
    </source>
</evidence>
<keyword evidence="2" id="KW-0325">Glycoprotein</keyword>
<feature type="disulfide bond" evidence="4">
    <location>
        <begin position="291"/>
        <end position="304"/>
    </location>
</feature>
<feature type="active site" description="Nucleophile" evidence="3">
    <location>
        <position position="114"/>
    </location>
</feature>
<organism evidence="5 6">
    <name type="scientific">Malassezia arunalokei</name>
    <dbReference type="NCBI Taxonomy" id="1514897"/>
    <lineage>
        <taxon>Eukaryota</taxon>
        <taxon>Fungi</taxon>
        <taxon>Dikarya</taxon>
        <taxon>Basidiomycota</taxon>
        <taxon>Ustilaginomycotina</taxon>
        <taxon>Malasseziomycetes</taxon>
        <taxon>Malasseziales</taxon>
        <taxon>Malasseziaceae</taxon>
        <taxon>Malassezia</taxon>
    </lineage>
</organism>
<dbReference type="PANTHER" id="PTHR20963:SF42">
    <property type="entry name" value="PHOSPHOGLYCERATE MUTASE-LIKE PROTEIN"/>
    <property type="match status" value="1"/>
</dbReference>
<evidence type="ECO:0000313" key="5">
    <source>
        <dbReference type="EMBL" id="WFD15949.1"/>
    </source>
</evidence>
<evidence type="ECO:0000256" key="2">
    <source>
        <dbReference type="ARBA" id="ARBA00023180"/>
    </source>
</evidence>
<keyword evidence="6" id="KW-1185">Reference proteome</keyword>
<dbReference type="PANTHER" id="PTHR20963">
    <property type="entry name" value="MULTIPLE INOSITOL POLYPHOSPHATE PHOSPHATASE-RELATED"/>
    <property type="match status" value="1"/>
</dbReference>
<protein>
    <recommendedName>
        <fullName evidence="7">3-phytase</fullName>
    </recommendedName>
</protein>
<dbReference type="AlphaFoldDB" id="A0AAJ5Z4Y2"/>
<feature type="disulfide bond" evidence="4">
    <location>
        <begin position="103"/>
        <end position="434"/>
    </location>
</feature>
<dbReference type="CDD" id="cd07061">
    <property type="entry name" value="HP_HAP_like"/>
    <property type="match status" value="1"/>
</dbReference>
<evidence type="ECO:0000256" key="3">
    <source>
        <dbReference type="PIRSR" id="PIRSR000894-1"/>
    </source>
</evidence>
<sequence>MATMGLWGAYNATVPQMASFAASAHVVRNDSHHYHVPFRSQYDRVGENRASEAIEVHWLPKNASQDHASSSDIFRNLGQISPYQPADDLFPETAKHQAIPEQCRLVQAHLLHRHGARYPTHGSDKGPGRFGARLAKANGTFQASGDLAFLGNWTYGLGCADLVNYGAKGMFDAGSHDYYDYAGLLDHKLLVRTTSQNRMLESARYWALGFFGWDAPNRMHFQVIDEAEHKNNTLSPKYACKNAHEKRFKLGDDLSASWRAVFLPPIAARLQSHVQGFEFSLDDVFDMMSACAYETVALGTSEFCRLFTKAEWENFEYAKDLEVQGSDGFMGPMARALGVGWVTEFLYRLEQKPFAGPFTSQNATLVTNSKHFPVHDKLYVDFSHDRVMTSILTALNMTQIGDKLDPMRPDPNRRYRASRVTPFGARFAFEVLDCGDESPWIRAKINEAIVPLNQHQGCTKPRPDGLCPLTQFVQHVRHAIESIDFVRACNEHDS</sequence>
<evidence type="ECO:0000256" key="1">
    <source>
        <dbReference type="ARBA" id="ARBA00022801"/>
    </source>
</evidence>
<dbReference type="Pfam" id="PF00328">
    <property type="entry name" value="His_Phos_2"/>
    <property type="match status" value="1"/>
</dbReference>
<dbReference type="PIRSF" id="PIRSF000894">
    <property type="entry name" value="Acid_phosphatase"/>
    <property type="match status" value="1"/>
</dbReference>
<dbReference type="InterPro" id="IPR033379">
    <property type="entry name" value="Acid_Pase_AS"/>
</dbReference>
<feature type="disulfide bond" evidence="4">
    <location>
        <begin position="458"/>
        <end position="467"/>
    </location>
</feature>
<dbReference type="InterPro" id="IPR016274">
    <property type="entry name" value="Histidine_acid_Pase_euk"/>
</dbReference>
<dbReference type="Gene3D" id="3.40.50.1240">
    <property type="entry name" value="Phosphoglycerate mutase-like"/>
    <property type="match status" value="1"/>
</dbReference>
<dbReference type="GO" id="GO:0003993">
    <property type="term" value="F:acid phosphatase activity"/>
    <property type="evidence" value="ECO:0007669"/>
    <property type="project" value="TreeGrafter"/>
</dbReference>
<dbReference type="Proteomes" id="UP001217582">
    <property type="component" value="Chromosome 3"/>
</dbReference>
<name>A0AAJ5Z4Y2_9BASI</name>
<reference evidence="5 6" key="1">
    <citation type="submission" date="2023-03" db="EMBL/GenBank/DDBJ databases">
        <title>Mating type loci evolution in Malassezia.</title>
        <authorList>
            <person name="Coelho M.A."/>
        </authorList>
    </citation>
    <scope>NUCLEOTIDE SEQUENCE [LARGE SCALE GENOMIC DNA]</scope>
    <source>
        <strain evidence="5 6">CBS 13387</strain>
    </source>
</reference>
<keyword evidence="1" id="KW-0378">Hydrolase</keyword>
<keyword evidence="4" id="KW-1015">Disulfide bond</keyword>
<gene>
    <name evidence="5" type="ORF">MARU1_001978</name>
</gene>
<dbReference type="SUPFAM" id="SSF53254">
    <property type="entry name" value="Phosphoglycerate mutase-like"/>
    <property type="match status" value="1"/>
</dbReference>
<proteinExistence type="predicted"/>